<evidence type="ECO:0000313" key="1">
    <source>
        <dbReference type="EMBL" id="KAF7285988.1"/>
    </source>
</evidence>
<accession>A0A834MJB2</accession>
<proteinExistence type="predicted"/>
<sequence length="97" mass="10894">MGRLSRYICPVINSRGTSNHFNYLARSRSPNVATLADSASRRKRPRFPGRSSWLYRCRDNGMKAVTSDTVNDSNGAAWICSVSERFQKLSINLVPSI</sequence>
<keyword evidence="2" id="KW-1185">Reference proteome</keyword>
<dbReference type="AlphaFoldDB" id="A0A834MJB2"/>
<dbReference type="Proteomes" id="UP000625711">
    <property type="component" value="Unassembled WGS sequence"/>
</dbReference>
<evidence type="ECO:0000313" key="2">
    <source>
        <dbReference type="Proteomes" id="UP000625711"/>
    </source>
</evidence>
<name>A0A834MJB2_RHYFE</name>
<comment type="caution">
    <text evidence="1">The sequence shown here is derived from an EMBL/GenBank/DDBJ whole genome shotgun (WGS) entry which is preliminary data.</text>
</comment>
<dbReference type="EMBL" id="JAACXV010000039">
    <property type="protein sequence ID" value="KAF7285988.1"/>
    <property type="molecule type" value="Genomic_DNA"/>
</dbReference>
<organism evidence="1 2">
    <name type="scientific">Rhynchophorus ferrugineus</name>
    <name type="common">Red palm weevil</name>
    <name type="synonym">Curculio ferrugineus</name>
    <dbReference type="NCBI Taxonomy" id="354439"/>
    <lineage>
        <taxon>Eukaryota</taxon>
        <taxon>Metazoa</taxon>
        <taxon>Ecdysozoa</taxon>
        <taxon>Arthropoda</taxon>
        <taxon>Hexapoda</taxon>
        <taxon>Insecta</taxon>
        <taxon>Pterygota</taxon>
        <taxon>Neoptera</taxon>
        <taxon>Endopterygota</taxon>
        <taxon>Coleoptera</taxon>
        <taxon>Polyphaga</taxon>
        <taxon>Cucujiformia</taxon>
        <taxon>Curculionidae</taxon>
        <taxon>Dryophthorinae</taxon>
        <taxon>Rhynchophorus</taxon>
    </lineage>
</organism>
<protein>
    <submittedName>
        <fullName evidence="1">Uncharacterized protein</fullName>
    </submittedName>
</protein>
<reference evidence="1" key="1">
    <citation type="submission" date="2020-08" db="EMBL/GenBank/DDBJ databases">
        <title>Genome sequencing and assembly of the red palm weevil Rhynchophorus ferrugineus.</title>
        <authorList>
            <person name="Dias G.B."/>
            <person name="Bergman C.M."/>
            <person name="Manee M."/>
        </authorList>
    </citation>
    <scope>NUCLEOTIDE SEQUENCE</scope>
    <source>
        <strain evidence="1">AA-2017</strain>
        <tissue evidence="1">Whole larva</tissue>
    </source>
</reference>
<gene>
    <name evidence="1" type="ORF">GWI33_008292</name>
</gene>